<keyword evidence="2" id="KW-1185">Reference proteome</keyword>
<name>A0A2X0V214_9GAMM</name>
<dbReference type="RefSeq" id="WP_113742975.1">
    <property type="nucleotide sequence ID" value="NZ_UAPU01000005.1"/>
</dbReference>
<evidence type="ECO:0000313" key="2">
    <source>
        <dbReference type="Proteomes" id="UP000250086"/>
    </source>
</evidence>
<dbReference type="InterPro" id="IPR007338">
    <property type="entry name" value="DUF416"/>
</dbReference>
<dbReference type="InterPro" id="IPR023381">
    <property type="entry name" value="YP001051499.1-like_dom_sf"/>
</dbReference>
<organism evidence="1 2">
    <name type="scientific">Anaerobiospirillum thomasii</name>
    <dbReference type="NCBI Taxonomy" id="179995"/>
    <lineage>
        <taxon>Bacteria</taxon>
        <taxon>Pseudomonadati</taxon>
        <taxon>Pseudomonadota</taxon>
        <taxon>Gammaproteobacteria</taxon>
        <taxon>Aeromonadales</taxon>
        <taxon>Succinivibrionaceae</taxon>
        <taxon>Anaerobiospirillum</taxon>
    </lineage>
</organism>
<dbReference type="Proteomes" id="UP000250086">
    <property type="component" value="Unassembled WGS sequence"/>
</dbReference>
<dbReference type="EMBL" id="UAPV01000001">
    <property type="protein sequence ID" value="SPT68755.1"/>
    <property type="molecule type" value="Genomic_DNA"/>
</dbReference>
<protein>
    <submittedName>
        <fullName evidence="1">Protein of uncharacterized function (DUF416)</fullName>
    </submittedName>
</protein>
<dbReference type="Gene3D" id="1.20.1590.10">
    <property type="entry name" value="YP_001051499.1 domain like"/>
    <property type="match status" value="1"/>
</dbReference>
<dbReference type="AlphaFoldDB" id="A0A2X0V214"/>
<dbReference type="OrthoDB" id="9204516at2"/>
<proteinExistence type="predicted"/>
<dbReference type="Pfam" id="PF04222">
    <property type="entry name" value="DUF416"/>
    <property type="match status" value="1"/>
</dbReference>
<sequence length="213" mass="24419">MIFGEKFYPKLKKMSPWRQSLFALVLCQRMLPNFALYAQQKNVGGLSEFNYCLKTLWHFHQEKFNHIDLEQTLDVFTPFTPDINDDDYSLGDMYALDSALTLTAAFDAIIMHEGNEAEIASRTSMSGVLRLVQMDYEDDVDEDTLREDERVDNEVNFQVAMFELIAAAKRDSELVHNLIRLGINGFVSNIGIELADELHSLCDEYISTGKKRS</sequence>
<accession>A0A2X0V214</accession>
<evidence type="ECO:0000313" key="1">
    <source>
        <dbReference type="EMBL" id="SPT68755.1"/>
    </source>
</evidence>
<gene>
    <name evidence="1" type="ORF">NCTC13093_00089</name>
</gene>
<reference evidence="1 2" key="1">
    <citation type="submission" date="2018-06" db="EMBL/GenBank/DDBJ databases">
        <authorList>
            <consortium name="Pathogen Informatics"/>
            <person name="Doyle S."/>
        </authorList>
    </citation>
    <scope>NUCLEOTIDE SEQUENCE [LARGE SCALE GENOMIC DNA]</scope>
    <source>
        <strain evidence="1 2">NCTC13093</strain>
    </source>
</reference>